<keyword evidence="5" id="KW-0998">Cell outer membrane</keyword>
<dbReference type="Proteomes" id="UP000295765">
    <property type="component" value="Unassembled WGS sequence"/>
</dbReference>
<dbReference type="Pfam" id="PF13627">
    <property type="entry name" value="LptM_cons"/>
    <property type="match status" value="1"/>
</dbReference>
<dbReference type="GO" id="GO:0009279">
    <property type="term" value="C:cell outer membrane"/>
    <property type="evidence" value="ECO:0007669"/>
    <property type="project" value="UniProtKB-SubCell"/>
</dbReference>
<keyword evidence="9" id="KW-1185">Reference proteome</keyword>
<evidence type="ECO:0000313" key="8">
    <source>
        <dbReference type="EMBL" id="TCO76000.1"/>
    </source>
</evidence>
<evidence type="ECO:0000256" key="7">
    <source>
        <dbReference type="SAM" id="MobiDB-lite"/>
    </source>
</evidence>
<sequence>MKATVARALLALLAVAVLAGCGLKGPLYQPPPETPKPAKPAKPAG</sequence>
<dbReference type="EMBL" id="SLWY01000036">
    <property type="protein sequence ID" value="TCO76000.1"/>
    <property type="molecule type" value="Genomic_DNA"/>
</dbReference>
<evidence type="ECO:0000256" key="3">
    <source>
        <dbReference type="ARBA" id="ARBA00023136"/>
    </source>
</evidence>
<keyword evidence="4" id="KW-0564">Palmitate</keyword>
<dbReference type="NCBIfam" id="NF047847">
    <property type="entry name" value="SS_mature_LptM"/>
    <property type="match status" value="1"/>
</dbReference>
<feature type="region of interest" description="Disordered" evidence="7">
    <location>
        <begin position="26"/>
        <end position="45"/>
    </location>
</feature>
<proteinExistence type="predicted"/>
<evidence type="ECO:0000313" key="9">
    <source>
        <dbReference type="Proteomes" id="UP000295765"/>
    </source>
</evidence>
<evidence type="ECO:0000256" key="5">
    <source>
        <dbReference type="ARBA" id="ARBA00023237"/>
    </source>
</evidence>
<accession>A0A4V2SBL8</accession>
<dbReference type="AlphaFoldDB" id="A0A4V2SBL8"/>
<evidence type="ECO:0000256" key="1">
    <source>
        <dbReference type="ARBA" id="ARBA00004459"/>
    </source>
</evidence>
<keyword evidence="6 8" id="KW-0449">Lipoprotein</keyword>
<feature type="compositionally biased region" description="Pro residues" evidence="7">
    <location>
        <begin position="28"/>
        <end position="45"/>
    </location>
</feature>
<evidence type="ECO:0000256" key="6">
    <source>
        <dbReference type="ARBA" id="ARBA00023288"/>
    </source>
</evidence>
<comment type="caution">
    <text evidence="8">The sequence shown here is derived from an EMBL/GenBank/DDBJ whole genome shotgun (WGS) entry which is preliminary data.</text>
</comment>
<gene>
    <name evidence="8" type="ORF">EV699_1364</name>
</gene>
<reference evidence="8 9" key="1">
    <citation type="submission" date="2019-03" db="EMBL/GenBank/DDBJ databases">
        <title>Genomic Encyclopedia of Type Strains, Phase IV (KMG-IV): sequencing the most valuable type-strain genomes for metagenomic binning, comparative biology and taxonomic classification.</title>
        <authorList>
            <person name="Goeker M."/>
        </authorList>
    </citation>
    <scope>NUCLEOTIDE SEQUENCE [LARGE SCALE GENOMIC DNA]</scope>
    <source>
        <strain evidence="8 9">DSM 25287</strain>
    </source>
</reference>
<evidence type="ECO:0000256" key="2">
    <source>
        <dbReference type="ARBA" id="ARBA00022729"/>
    </source>
</evidence>
<keyword evidence="3" id="KW-0472">Membrane</keyword>
<protein>
    <submittedName>
        <fullName evidence="8">Putative lipoprotein</fullName>
    </submittedName>
</protein>
<dbReference type="InterPro" id="IPR032831">
    <property type="entry name" value="LptM_cons"/>
</dbReference>
<organism evidence="8 9">
    <name type="scientific">Plasticicumulans lactativorans</name>
    <dbReference type="NCBI Taxonomy" id="1133106"/>
    <lineage>
        <taxon>Bacteria</taxon>
        <taxon>Pseudomonadati</taxon>
        <taxon>Pseudomonadota</taxon>
        <taxon>Gammaproteobacteria</taxon>
        <taxon>Candidatus Competibacteraceae</taxon>
        <taxon>Plasticicumulans</taxon>
    </lineage>
</organism>
<name>A0A4V2SBL8_9GAMM</name>
<keyword evidence="2" id="KW-0732">Signal</keyword>
<comment type="subcellular location">
    <subcellularLocation>
        <location evidence="1">Cell outer membrane</location>
        <topology evidence="1">Lipid-anchor</topology>
    </subcellularLocation>
</comment>
<dbReference type="RefSeq" id="WP_165904211.1">
    <property type="nucleotide sequence ID" value="NZ_SLWY01000036.1"/>
</dbReference>
<dbReference type="PROSITE" id="PS51257">
    <property type="entry name" value="PROKAR_LIPOPROTEIN"/>
    <property type="match status" value="1"/>
</dbReference>
<evidence type="ECO:0000256" key="4">
    <source>
        <dbReference type="ARBA" id="ARBA00023139"/>
    </source>
</evidence>